<dbReference type="PROSITE" id="PS00141">
    <property type="entry name" value="ASP_PROTEASE"/>
    <property type="match status" value="2"/>
</dbReference>
<dbReference type="Gene3D" id="2.40.70.10">
    <property type="entry name" value="Acid Proteases"/>
    <property type="match status" value="2"/>
</dbReference>
<evidence type="ECO:0000256" key="3">
    <source>
        <dbReference type="PIRSR" id="PIRSR601461-1"/>
    </source>
</evidence>
<keyword evidence="8" id="KW-1185">Reference proteome</keyword>
<gene>
    <name evidence="7" type="ORF">DFH08DRAFT_854508</name>
</gene>
<dbReference type="GO" id="GO:0006508">
    <property type="term" value="P:proteolysis"/>
    <property type="evidence" value="ECO:0007669"/>
    <property type="project" value="UniProtKB-KW"/>
</dbReference>
<evidence type="ECO:0000256" key="4">
    <source>
        <dbReference type="RuleBase" id="RU000454"/>
    </source>
</evidence>
<dbReference type="CDD" id="cd05471">
    <property type="entry name" value="pepsin_like"/>
    <property type="match status" value="1"/>
</dbReference>
<dbReference type="PRINTS" id="PR00792">
    <property type="entry name" value="PEPSIN"/>
</dbReference>
<evidence type="ECO:0000313" key="8">
    <source>
        <dbReference type="Proteomes" id="UP001218218"/>
    </source>
</evidence>
<dbReference type="Proteomes" id="UP001218218">
    <property type="component" value="Unassembled WGS sequence"/>
</dbReference>
<feature type="chain" id="PRO_5042013000" evidence="5">
    <location>
        <begin position="21"/>
        <end position="410"/>
    </location>
</feature>
<comment type="caution">
    <text evidence="7">The sequence shown here is derived from an EMBL/GenBank/DDBJ whole genome shotgun (WGS) entry which is preliminary data.</text>
</comment>
<dbReference type="PANTHER" id="PTHR47966">
    <property type="entry name" value="BETA-SITE APP-CLEAVING ENZYME, ISOFORM A-RELATED"/>
    <property type="match status" value="1"/>
</dbReference>
<feature type="domain" description="Peptidase A1" evidence="6">
    <location>
        <begin position="83"/>
        <end position="400"/>
    </location>
</feature>
<protein>
    <submittedName>
        <fullName evidence="7">Aspartic peptidase A1</fullName>
    </submittedName>
</protein>
<dbReference type="InterPro" id="IPR021109">
    <property type="entry name" value="Peptidase_aspartic_dom_sf"/>
</dbReference>
<evidence type="ECO:0000313" key="7">
    <source>
        <dbReference type="EMBL" id="KAJ7354271.1"/>
    </source>
</evidence>
<evidence type="ECO:0000259" key="6">
    <source>
        <dbReference type="PROSITE" id="PS51767"/>
    </source>
</evidence>
<name>A0AAD7EXA4_9AGAR</name>
<feature type="active site" evidence="3">
    <location>
        <position position="282"/>
    </location>
</feature>
<proteinExistence type="inferred from homology"/>
<dbReference type="Pfam" id="PF00026">
    <property type="entry name" value="Asp"/>
    <property type="match status" value="1"/>
</dbReference>
<dbReference type="InterPro" id="IPR034164">
    <property type="entry name" value="Pepsin-like_dom"/>
</dbReference>
<sequence length="410" mass="42831">MVQLSFTLLPAILLALRVTAGPVLVNESPITLDISRRFNFAGGSVVQSDLARINALKNRSTMNNGLNARDVISETVVNRAFNYIATVGVGSPATSYDLIIDTGSSVTWIGAGKNYVVTSTSTQTSSSVSVSYGSGNFSGTEYTDQVTLAPGLVIPEQSIGVASSSSGFDEGIDGILGLGPVGLTAGSLSPDSESLIPTVMDNLVSQGTIINNIFGISFLPATIEDDTNGSIAFGGIDRTRFTGEIAYTPVTSTSPASGYWGIDQEVTYGTTSILASTAGIVDTGSTLIHLATDGFNRYKSATGGVLDATTGLLTITATQYAALHNLNFIIGGVTYALTPNAQIWPRSLNTAINGTASSIYLVVIDSGSSSGKGLDFINGYAFLERFYSVHDMDNNRIGFATTPFTRLHTN</sequence>
<dbReference type="SUPFAM" id="SSF50630">
    <property type="entry name" value="Acid proteases"/>
    <property type="match status" value="1"/>
</dbReference>
<evidence type="ECO:0000256" key="5">
    <source>
        <dbReference type="SAM" id="SignalP"/>
    </source>
</evidence>
<feature type="signal peptide" evidence="5">
    <location>
        <begin position="1"/>
        <end position="20"/>
    </location>
</feature>
<accession>A0AAD7EXA4</accession>
<dbReference type="EMBL" id="JARIHO010000010">
    <property type="protein sequence ID" value="KAJ7354271.1"/>
    <property type="molecule type" value="Genomic_DNA"/>
</dbReference>
<dbReference type="InterPro" id="IPR033121">
    <property type="entry name" value="PEPTIDASE_A1"/>
</dbReference>
<keyword evidence="4" id="KW-0378">Hydrolase</keyword>
<dbReference type="PANTHER" id="PTHR47966:SF51">
    <property type="entry name" value="BETA-SITE APP-CLEAVING ENZYME, ISOFORM A-RELATED"/>
    <property type="match status" value="1"/>
</dbReference>
<reference evidence="7" key="1">
    <citation type="submission" date="2023-03" db="EMBL/GenBank/DDBJ databases">
        <title>Massive genome expansion in bonnet fungi (Mycena s.s.) driven by repeated elements and novel gene families across ecological guilds.</title>
        <authorList>
            <consortium name="Lawrence Berkeley National Laboratory"/>
            <person name="Harder C.B."/>
            <person name="Miyauchi S."/>
            <person name="Viragh M."/>
            <person name="Kuo A."/>
            <person name="Thoen E."/>
            <person name="Andreopoulos B."/>
            <person name="Lu D."/>
            <person name="Skrede I."/>
            <person name="Drula E."/>
            <person name="Henrissat B."/>
            <person name="Morin E."/>
            <person name="Kohler A."/>
            <person name="Barry K."/>
            <person name="LaButti K."/>
            <person name="Morin E."/>
            <person name="Salamov A."/>
            <person name="Lipzen A."/>
            <person name="Mereny Z."/>
            <person name="Hegedus B."/>
            <person name="Baldrian P."/>
            <person name="Stursova M."/>
            <person name="Weitz H."/>
            <person name="Taylor A."/>
            <person name="Grigoriev I.V."/>
            <person name="Nagy L.G."/>
            <person name="Martin F."/>
            <person name="Kauserud H."/>
        </authorList>
    </citation>
    <scope>NUCLEOTIDE SEQUENCE</scope>
    <source>
        <strain evidence="7">CBHHK002</strain>
    </source>
</reference>
<keyword evidence="4" id="KW-0645">Protease</keyword>
<dbReference type="InterPro" id="IPR001461">
    <property type="entry name" value="Aspartic_peptidase_A1"/>
</dbReference>
<evidence type="ECO:0000256" key="2">
    <source>
        <dbReference type="ARBA" id="ARBA00022750"/>
    </source>
</evidence>
<keyword evidence="5" id="KW-0732">Signal</keyword>
<dbReference type="InterPro" id="IPR001969">
    <property type="entry name" value="Aspartic_peptidase_AS"/>
</dbReference>
<feature type="active site" evidence="3">
    <location>
        <position position="101"/>
    </location>
</feature>
<evidence type="ECO:0000256" key="1">
    <source>
        <dbReference type="ARBA" id="ARBA00007447"/>
    </source>
</evidence>
<organism evidence="7 8">
    <name type="scientific">Mycena albidolilacea</name>
    <dbReference type="NCBI Taxonomy" id="1033008"/>
    <lineage>
        <taxon>Eukaryota</taxon>
        <taxon>Fungi</taxon>
        <taxon>Dikarya</taxon>
        <taxon>Basidiomycota</taxon>
        <taxon>Agaricomycotina</taxon>
        <taxon>Agaricomycetes</taxon>
        <taxon>Agaricomycetidae</taxon>
        <taxon>Agaricales</taxon>
        <taxon>Marasmiineae</taxon>
        <taxon>Mycenaceae</taxon>
        <taxon>Mycena</taxon>
    </lineage>
</organism>
<dbReference type="GO" id="GO:0004190">
    <property type="term" value="F:aspartic-type endopeptidase activity"/>
    <property type="evidence" value="ECO:0007669"/>
    <property type="project" value="UniProtKB-KW"/>
</dbReference>
<dbReference type="PROSITE" id="PS51767">
    <property type="entry name" value="PEPTIDASE_A1"/>
    <property type="match status" value="1"/>
</dbReference>
<comment type="similarity">
    <text evidence="1 4">Belongs to the peptidase A1 family.</text>
</comment>
<dbReference type="AlphaFoldDB" id="A0AAD7EXA4"/>
<keyword evidence="2 4" id="KW-0064">Aspartyl protease</keyword>